<evidence type="ECO:0000313" key="10">
    <source>
        <dbReference type="EMBL" id="KAK2567736.1"/>
    </source>
</evidence>
<dbReference type="PRINTS" id="PR00380">
    <property type="entry name" value="KINESINHEAVY"/>
</dbReference>
<dbReference type="Gene3D" id="3.30.1520.10">
    <property type="entry name" value="Phox-like domain"/>
    <property type="match status" value="1"/>
</dbReference>
<keyword evidence="4 5" id="KW-0505">Motor protein</keyword>
<keyword evidence="11" id="KW-1185">Reference proteome</keyword>
<evidence type="ECO:0000256" key="4">
    <source>
        <dbReference type="ARBA" id="ARBA00023175"/>
    </source>
</evidence>
<keyword evidence="3 6" id="KW-0175">Coiled coil</keyword>
<reference evidence="10" key="1">
    <citation type="journal article" date="2023" name="G3 (Bethesda)">
        <title>Whole genome assembly and annotation of the endangered Caribbean coral Acropora cervicornis.</title>
        <authorList>
            <person name="Selwyn J.D."/>
            <person name="Vollmer S.V."/>
        </authorList>
    </citation>
    <scope>NUCLEOTIDE SEQUENCE</scope>
    <source>
        <strain evidence="10">K2</strain>
    </source>
</reference>
<feature type="domain" description="PX" evidence="9">
    <location>
        <begin position="1278"/>
        <end position="1434"/>
    </location>
</feature>
<dbReference type="Proteomes" id="UP001249851">
    <property type="component" value="Unassembled WGS sequence"/>
</dbReference>
<dbReference type="GO" id="GO:0003777">
    <property type="term" value="F:microtubule motor activity"/>
    <property type="evidence" value="ECO:0007669"/>
    <property type="project" value="InterPro"/>
</dbReference>
<dbReference type="InterPro" id="IPR027417">
    <property type="entry name" value="P-loop_NTPase"/>
</dbReference>
<gene>
    <name evidence="10" type="ORF">P5673_008601</name>
</gene>
<evidence type="ECO:0000256" key="7">
    <source>
        <dbReference type="SAM" id="MobiDB-lite"/>
    </source>
</evidence>
<dbReference type="Pfam" id="PF00225">
    <property type="entry name" value="Kinesin"/>
    <property type="match status" value="1"/>
</dbReference>
<dbReference type="PANTHER" id="PTHR47117">
    <property type="entry name" value="STAR-RELATED LIPID TRANSFER PROTEIN 9"/>
    <property type="match status" value="1"/>
</dbReference>
<proteinExistence type="inferred from homology"/>
<reference evidence="10" key="2">
    <citation type="journal article" date="2023" name="Science">
        <title>Genomic signatures of disease resistance in endangered staghorn corals.</title>
        <authorList>
            <person name="Vollmer S.V."/>
            <person name="Selwyn J.D."/>
            <person name="Despard B.A."/>
            <person name="Roesel C.L."/>
        </authorList>
    </citation>
    <scope>NUCLEOTIDE SEQUENCE</scope>
    <source>
        <strain evidence="10">K2</strain>
    </source>
</reference>
<feature type="region of interest" description="Disordered" evidence="7">
    <location>
        <begin position="1126"/>
        <end position="1159"/>
    </location>
</feature>
<evidence type="ECO:0000313" key="11">
    <source>
        <dbReference type="Proteomes" id="UP001249851"/>
    </source>
</evidence>
<feature type="coiled-coil region" evidence="6">
    <location>
        <begin position="528"/>
        <end position="1026"/>
    </location>
</feature>
<dbReference type="InterPro" id="IPR019821">
    <property type="entry name" value="Kinesin_motor_CS"/>
</dbReference>
<dbReference type="InterPro" id="IPR036961">
    <property type="entry name" value="Kinesin_motor_dom_sf"/>
</dbReference>
<dbReference type="PANTHER" id="PTHR47117:SF6">
    <property type="entry name" value="KINESIN-LIKE PROTEIN KIF16B"/>
    <property type="match status" value="1"/>
</dbReference>
<dbReference type="PROSITE" id="PS00411">
    <property type="entry name" value="KINESIN_MOTOR_1"/>
    <property type="match status" value="1"/>
</dbReference>
<dbReference type="GO" id="GO:0008017">
    <property type="term" value="F:microtubule binding"/>
    <property type="evidence" value="ECO:0007669"/>
    <property type="project" value="InterPro"/>
</dbReference>
<dbReference type="Gene3D" id="2.60.200.20">
    <property type="match status" value="1"/>
</dbReference>
<sequence>MASVKVAVRVRPFNQREINMGAQGIIEMEGKKTKIYNIKASSVSGEGERRNRVKDFSFDFSYWSLDDRSRHYASQEMVFKDLGTDVLKAAFEGYNACIFAYGQTGSGKTYSMMGSPNNQGLIPRICEGLFSGMHNSEGNGPSYRTEVSFLEIYNERVRDLLRPPMKGRPVHSLKVREHPKEGPYVQDLTRHLVSDYAAIEHLMEQGNTHRVTASTGMNDTSSRSHAIFTINFTQAKFDHDMPCETESKINLVDLAGSERADATGLTGERLKEGANINKSLVTLGTVISALADASTAHQNSSHHHKFIPYRDSVLTWLLKDSLGGNSKTIMIATISPADVNYAETLSTLRYANRAKNIINKPTVNEDPNVKLIRQLRAQIDALKNMISPELLGEAEMAAAKKLSENEARVTELTDKWKDRWKETQKILEEREMKLQQEGVGIKMDSVLPHLVLVNDDLLSTGIVVYHLKEGLTTVGLAENPKKQDIGDVIVLGTSNVFRFNHPREAAELREKRKKVKFSVAYSCFPYSEESLTRQLEEARNELEKQKQLEALRIEEARADFALQIQEESKRLNETRAELERQRRLHSMEVQSVEEARYKVEELNEKHKQAEAERTTSEAELTKEIENREQELKVQREQVFKLRDDIDKMNRKADHELSELKKEMRQQKEQELLQFNASMKRIMEAEEEKDKTKLQAMEERKELEEKWKAESERIHFQREELKEKQHEYEKNFNALEESRREAMLEIEEFELEKSLALEEIQREERKLEQLKSEREAALQIVEKDLAKRREVLELEFLEEKEELQEERMYLEERIHGYEALMDITADNLADKQNSLEVRTREENAKIVKAKQELRAMKENLNQTKQKAEKDMTLKKQEYEEKAKKQREEIEKSKELLQARSQELTKLTERLEECADEERLKIAKEVEILTENVNVEKMRLDSLEEADRTEAENFEKDMEAGIKLLNERNQSQRQAVELERLNLEALEDFKRQNLETEESEFKEAQEQYNRAKMLLVESKRNLADLDRRQSKYSSKVEAELLDLSKSLEGELSTQGKLGDMFELREHRITLKEIDVEGKVKVTEKQATLNEEVDKLVKLRKSLTFELEDTEKAQEKAEAELREMQSRFALDREEERTTREAMEESLKDLEEEATLSRSLSEKQIGSPTTVSLLLAHEKHKIKTEMEVKMKEMEEHKTREVEEIRLEKQHVLSKLEQEKRELEQQKEELESLIHREKVELDKERQVLEREKLSEIEGIIREKEMEIEDLKEKAQHEIDELRERLDETEREVILLQEKLTTFNSFVVPNGHEDDELADGEVMNYMCQDDESTIGGDTWSVYRRYRKFRELHKSMRKHYYEVGALDFPNRRFFGNRAEEFVRARRAQLETYLQSFIGLCSKIPDCPISSMIGRPLTKRDLCDFASFFKQGIFEQTKNYST</sequence>
<dbReference type="GO" id="GO:0035091">
    <property type="term" value="F:phosphatidylinositol binding"/>
    <property type="evidence" value="ECO:0007669"/>
    <property type="project" value="InterPro"/>
</dbReference>
<dbReference type="SUPFAM" id="SSF64268">
    <property type="entry name" value="PX domain"/>
    <property type="match status" value="1"/>
</dbReference>
<dbReference type="PROSITE" id="PS50067">
    <property type="entry name" value="KINESIN_MOTOR_2"/>
    <property type="match status" value="1"/>
</dbReference>
<feature type="domain" description="Kinesin motor" evidence="8">
    <location>
        <begin position="3"/>
        <end position="357"/>
    </location>
</feature>
<dbReference type="GO" id="GO:0005524">
    <property type="term" value="F:ATP binding"/>
    <property type="evidence" value="ECO:0007669"/>
    <property type="project" value="UniProtKB-UniRule"/>
</dbReference>
<dbReference type="Gene3D" id="3.40.850.10">
    <property type="entry name" value="Kinesin motor domain"/>
    <property type="match status" value="1"/>
</dbReference>
<feature type="binding site" evidence="5">
    <location>
        <begin position="102"/>
        <end position="109"/>
    </location>
    <ligand>
        <name>ATP</name>
        <dbReference type="ChEBI" id="CHEBI:30616"/>
    </ligand>
</feature>
<keyword evidence="1 5" id="KW-0547">Nucleotide-binding</keyword>
<dbReference type="Pfam" id="PF00787">
    <property type="entry name" value="PX"/>
    <property type="match status" value="1"/>
</dbReference>
<organism evidence="10 11">
    <name type="scientific">Acropora cervicornis</name>
    <name type="common">Staghorn coral</name>
    <dbReference type="NCBI Taxonomy" id="6130"/>
    <lineage>
        <taxon>Eukaryota</taxon>
        <taxon>Metazoa</taxon>
        <taxon>Cnidaria</taxon>
        <taxon>Anthozoa</taxon>
        <taxon>Hexacorallia</taxon>
        <taxon>Scleractinia</taxon>
        <taxon>Astrocoeniina</taxon>
        <taxon>Acroporidae</taxon>
        <taxon>Acropora</taxon>
    </lineage>
</organism>
<dbReference type="PROSITE" id="PS50195">
    <property type="entry name" value="PX"/>
    <property type="match status" value="1"/>
</dbReference>
<comment type="caution">
    <text evidence="10">The sequence shown here is derived from an EMBL/GenBank/DDBJ whole genome shotgun (WGS) entry which is preliminary data.</text>
</comment>
<comment type="similarity">
    <text evidence="5">Belongs to the TRAFAC class myosin-kinesin ATPase superfamily. Kinesin family.</text>
</comment>
<dbReference type="SMART" id="SM00129">
    <property type="entry name" value="KISc"/>
    <property type="match status" value="1"/>
</dbReference>
<evidence type="ECO:0000256" key="2">
    <source>
        <dbReference type="ARBA" id="ARBA00022840"/>
    </source>
</evidence>
<dbReference type="GO" id="GO:0007018">
    <property type="term" value="P:microtubule-based movement"/>
    <property type="evidence" value="ECO:0007669"/>
    <property type="project" value="InterPro"/>
</dbReference>
<name>A0AAD9VAX7_ACRCE</name>
<dbReference type="EMBL" id="JARQWQ010000014">
    <property type="protein sequence ID" value="KAK2567736.1"/>
    <property type="molecule type" value="Genomic_DNA"/>
</dbReference>
<accession>A0AAD9VAX7</accession>
<evidence type="ECO:0000256" key="5">
    <source>
        <dbReference type="PROSITE-ProRule" id="PRU00283"/>
    </source>
</evidence>
<dbReference type="CDD" id="cd01365">
    <property type="entry name" value="KISc_KIF1A_KIF1B"/>
    <property type="match status" value="1"/>
</dbReference>
<dbReference type="InterPro" id="IPR036871">
    <property type="entry name" value="PX_dom_sf"/>
</dbReference>
<evidence type="ECO:0000256" key="6">
    <source>
        <dbReference type="SAM" id="Coils"/>
    </source>
</evidence>
<dbReference type="SUPFAM" id="SSF52540">
    <property type="entry name" value="P-loop containing nucleoside triphosphate hydrolases"/>
    <property type="match status" value="1"/>
</dbReference>
<evidence type="ECO:0000259" key="8">
    <source>
        <dbReference type="PROSITE" id="PS50067"/>
    </source>
</evidence>
<dbReference type="InterPro" id="IPR001752">
    <property type="entry name" value="Kinesin_motor_dom"/>
</dbReference>
<evidence type="ECO:0000256" key="3">
    <source>
        <dbReference type="ARBA" id="ARBA00023054"/>
    </source>
</evidence>
<dbReference type="FunFam" id="3.40.850.10:FF:000021">
    <property type="entry name" value="kinesin-like protein KIF16B isoform X1"/>
    <property type="match status" value="1"/>
</dbReference>
<evidence type="ECO:0000259" key="9">
    <source>
        <dbReference type="PROSITE" id="PS50195"/>
    </source>
</evidence>
<evidence type="ECO:0000256" key="1">
    <source>
        <dbReference type="ARBA" id="ARBA00022741"/>
    </source>
</evidence>
<dbReference type="InterPro" id="IPR001683">
    <property type="entry name" value="PX_dom"/>
</dbReference>
<feature type="compositionally biased region" description="Basic and acidic residues" evidence="7">
    <location>
        <begin position="1126"/>
        <end position="1145"/>
    </location>
</feature>
<protein>
    <submittedName>
        <fullName evidence="10">Kinesin-like protein KIF16B</fullName>
    </submittedName>
</protein>
<keyword evidence="2 5" id="KW-0067">ATP-binding</keyword>